<gene>
    <name evidence="3" type="ORF">L211DRAFT_515375</name>
</gene>
<organism evidence="3 4">
    <name type="scientific">Terfezia boudieri ATCC MYA-4762</name>
    <dbReference type="NCBI Taxonomy" id="1051890"/>
    <lineage>
        <taxon>Eukaryota</taxon>
        <taxon>Fungi</taxon>
        <taxon>Dikarya</taxon>
        <taxon>Ascomycota</taxon>
        <taxon>Pezizomycotina</taxon>
        <taxon>Pezizomycetes</taxon>
        <taxon>Pezizales</taxon>
        <taxon>Pezizaceae</taxon>
        <taxon>Terfezia</taxon>
    </lineage>
</organism>
<keyword evidence="4" id="KW-1185">Reference proteome</keyword>
<proteinExistence type="predicted"/>
<feature type="compositionally biased region" description="Pro residues" evidence="1">
    <location>
        <begin position="157"/>
        <end position="172"/>
    </location>
</feature>
<dbReference type="EMBL" id="ML121570">
    <property type="protein sequence ID" value="RPB20517.1"/>
    <property type="molecule type" value="Genomic_DNA"/>
</dbReference>
<feature type="region of interest" description="Disordered" evidence="1">
    <location>
        <begin position="1"/>
        <end position="470"/>
    </location>
</feature>
<protein>
    <recommendedName>
        <fullName evidence="2">DUF8035 domain-containing protein</fullName>
    </recommendedName>
</protein>
<dbReference type="Pfam" id="PF26118">
    <property type="entry name" value="DUF8035"/>
    <property type="match status" value="1"/>
</dbReference>
<feature type="region of interest" description="Disordered" evidence="1">
    <location>
        <begin position="676"/>
        <end position="828"/>
    </location>
</feature>
<feature type="compositionally biased region" description="Basic and acidic residues" evidence="1">
    <location>
        <begin position="676"/>
        <end position="728"/>
    </location>
</feature>
<evidence type="ECO:0000313" key="3">
    <source>
        <dbReference type="EMBL" id="RPB20517.1"/>
    </source>
</evidence>
<accession>A0A3N4LCC2</accession>
<feature type="compositionally biased region" description="Pro residues" evidence="1">
    <location>
        <begin position="400"/>
        <end position="454"/>
    </location>
</feature>
<feature type="compositionally biased region" description="Basic and acidic residues" evidence="1">
    <location>
        <begin position="571"/>
        <end position="597"/>
    </location>
</feature>
<feature type="compositionally biased region" description="Pro residues" evidence="1">
    <location>
        <begin position="1"/>
        <end position="16"/>
    </location>
</feature>
<dbReference type="InterPro" id="IPR058348">
    <property type="entry name" value="DUF8035"/>
</dbReference>
<name>A0A3N4LCC2_9PEZI</name>
<feature type="compositionally biased region" description="Basic and acidic residues" evidence="1">
    <location>
        <begin position="223"/>
        <end position="235"/>
    </location>
</feature>
<feature type="compositionally biased region" description="Basic and acidic residues" evidence="1">
    <location>
        <begin position="545"/>
        <end position="554"/>
    </location>
</feature>
<feature type="compositionally biased region" description="Acidic residues" evidence="1">
    <location>
        <begin position="310"/>
        <end position="319"/>
    </location>
</feature>
<feature type="compositionally biased region" description="Polar residues" evidence="1">
    <location>
        <begin position="358"/>
        <end position="367"/>
    </location>
</feature>
<dbReference type="OrthoDB" id="5428245at2759"/>
<evidence type="ECO:0000256" key="1">
    <source>
        <dbReference type="SAM" id="MobiDB-lite"/>
    </source>
</evidence>
<evidence type="ECO:0000313" key="4">
    <source>
        <dbReference type="Proteomes" id="UP000267821"/>
    </source>
</evidence>
<dbReference type="AlphaFoldDB" id="A0A3N4LCC2"/>
<dbReference type="STRING" id="1051890.A0A3N4LCC2"/>
<feature type="compositionally biased region" description="Polar residues" evidence="1">
    <location>
        <begin position="237"/>
        <end position="248"/>
    </location>
</feature>
<feature type="region of interest" description="Disordered" evidence="1">
    <location>
        <begin position="545"/>
        <end position="625"/>
    </location>
</feature>
<feature type="compositionally biased region" description="Pro residues" evidence="1">
    <location>
        <begin position="755"/>
        <end position="791"/>
    </location>
</feature>
<dbReference type="Proteomes" id="UP000267821">
    <property type="component" value="Unassembled WGS sequence"/>
</dbReference>
<evidence type="ECO:0000259" key="2">
    <source>
        <dbReference type="Pfam" id="PF26118"/>
    </source>
</evidence>
<feature type="compositionally biased region" description="Basic residues" evidence="1">
    <location>
        <begin position="729"/>
        <end position="746"/>
    </location>
</feature>
<reference evidence="3 4" key="1">
    <citation type="journal article" date="2018" name="Nat. Ecol. Evol.">
        <title>Pezizomycetes genomes reveal the molecular basis of ectomycorrhizal truffle lifestyle.</title>
        <authorList>
            <person name="Murat C."/>
            <person name="Payen T."/>
            <person name="Noel B."/>
            <person name="Kuo A."/>
            <person name="Morin E."/>
            <person name="Chen J."/>
            <person name="Kohler A."/>
            <person name="Krizsan K."/>
            <person name="Balestrini R."/>
            <person name="Da Silva C."/>
            <person name="Montanini B."/>
            <person name="Hainaut M."/>
            <person name="Levati E."/>
            <person name="Barry K.W."/>
            <person name="Belfiori B."/>
            <person name="Cichocki N."/>
            <person name="Clum A."/>
            <person name="Dockter R.B."/>
            <person name="Fauchery L."/>
            <person name="Guy J."/>
            <person name="Iotti M."/>
            <person name="Le Tacon F."/>
            <person name="Lindquist E.A."/>
            <person name="Lipzen A."/>
            <person name="Malagnac F."/>
            <person name="Mello A."/>
            <person name="Molinier V."/>
            <person name="Miyauchi S."/>
            <person name="Poulain J."/>
            <person name="Riccioni C."/>
            <person name="Rubini A."/>
            <person name="Sitrit Y."/>
            <person name="Splivallo R."/>
            <person name="Traeger S."/>
            <person name="Wang M."/>
            <person name="Zifcakova L."/>
            <person name="Wipf D."/>
            <person name="Zambonelli A."/>
            <person name="Paolocci F."/>
            <person name="Nowrousian M."/>
            <person name="Ottonello S."/>
            <person name="Baldrian P."/>
            <person name="Spatafora J.W."/>
            <person name="Henrissat B."/>
            <person name="Nagy L.G."/>
            <person name="Aury J.M."/>
            <person name="Wincker P."/>
            <person name="Grigoriev I.V."/>
            <person name="Bonfante P."/>
            <person name="Martin F.M."/>
        </authorList>
    </citation>
    <scope>NUCLEOTIDE SEQUENCE [LARGE SCALE GENOMIC DNA]</scope>
    <source>
        <strain evidence="3 4">ATCC MYA-4762</strain>
    </source>
</reference>
<feature type="compositionally biased region" description="Low complexity" evidence="1">
    <location>
        <begin position="275"/>
        <end position="284"/>
    </location>
</feature>
<sequence>MQQRPPPRANSPPPRPGYRSHQMDHRASTGSLDQTHYGHPPTQHHYHNPYGTGPSSPSDSADDLTYYNGPPHGPPPGHGPYPGPPPGHMYPLPPHPLMRGGLPGQPVPMHAAQPSLRGPSGEDYRRELGGGLREPPGPGGIGHRNTVSSGGPKPILRQPPAPPPPGDYPPSPEFRRSQGQRNPDAPQPGASTRDPSPDDYYGGRQYMHGRQPSRGGFPPDPRYSYEDQAEARYRMEQAQQGRGRSGDQSPPFEDYEESHGGGPGRPRSRSRPPARSRSVGPGARSRSRPPERGEPLSAGPLVRAPQKDWYEDEYDDYNDDYLRYPNGSDEVSGGSGPSRGTGHRSTRGEGVVAGGGPAQTSRPTNIRVNIGREAALDISYSGSSGAPHRAPNRDHAPAQQAPPAPPPQRQVPTPAPQQQYAPPPAHSPAPPPQQQAPPPPPPPVAPVPPPPPPVVQQAVAPAPPPQQTTLHPSAGIVAVIPPAATEVDHGVVYDADMDRETMIQNQLIPGMGGLTFTDPNPYANYFGMPVQLSDKFLYQGGEGRLRSKEERNLSDEEAGAPKLVKTTIGALRDREAEKERERDWDRRDRDKSRDRGDPRRRRSVSRPAGERRRAGSAGPVEGKKPRWTRISREIISERAVMELGYEFKPLPDAITIFKVLTRDDIDELVELSSKIREGRKPSGRGDRDRRDRGDRDDRDGERDRHRDNRRDRDDRDRDRDRDRDPRDRRERRHRDSWHGGKPHGGHLGHVDMPMGPHPAPAPAPAPPPPPPGSVHGGPPPPPPPAPAPPQFHAPQMTGPSMAGGLVANPNEPGTFLGYRRNPPKAQGF</sequence>
<feature type="domain" description="DUF8035" evidence="2">
    <location>
        <begin position="624"/>
        <end position="677"/>
    </location>
</feature>
<feature type="compositionally biased region" description="Pro residues" evidence="1">
    <location>
        <begin position="71"/>
        <end position="96"/>
    </location>
</feature>
<dbReference type="InParanoid" id="A0A3N4LCC2"/>